<reference evidence="1 2" key="1">
    <citation type="journal article" date="2014" name="Science">
        <title>Plant genetics. Early allopolyploid evolution in the post-Neolithic Brassica napus oilseed genome.</title>
        <authorList>
            <person name="Chalhoub B."/>
            <person name="Denoeud F."/>
            <person name="Liu S."/>
            <person name="Parkin I.A."/>
            <person name="Tang H."/>
            <person name="Wang X."/>
            <person name="Chiquet J."/>
            <person name="Belcram H."/>
            <person name="Tong C."/>
            <person name="Samans B."/>
            <person name="Correa M."/>
            <person name="Da Silva C."/>
            <person name="Just J."/>
            <person name="Falentin C."/>
            <person name="Koh C.S."/>
            <person name="Le Clainche I."/>
            <person name="Bernard M."/>
            <person name="Bento P."/>
            <person name="Noel B."/>
            <person name="Labadie K."/>
            <person name="Alberti A."/>
            <person name="Charles M."/>
            <person name="Arnaud D."/>
            <person name="Guo H."/>
            <person name="Daviaud C."/>
            <person name="Alamery S."/>
            <person name="Jabbari K."/>
            <person name="Zhao M."/>
            <person name="Edger P.P."/>
            <person name="Chelaifa H."/>
            <person name="Tack D."/>
            <person name="Lassalle G."/>
            <person name="Mestiri I."/>
            <person name="Schnel N."/>
            <person name="Le Paslier M.C."/>
            <person name="Fan G."/>
            <person name="Renault V."/>
            <person name="Bayer P.E."/>
            <person name="Golicz A.A."/>
            <person name="Manoli S."/>
            <person name="Lee T.H."/>
            <person name="Thi V.H."/>
            <person name="Chalabi S."/>
            <person name="Hu Q."/>
            <person name="Fan C."/>
            <person name="Tollenaere R."/>
            <person name="Lu Y."/>
            <person name="Battail C."/>
            <person name="Shen J."/>
            <person name="Sidebottom C.H."/>
            <person name="Wang X."/>
            <person name="Canaguier A."/>
            <person name="Chauveau A."/>
            <person name="Berard A."/>
            <person name="Deniot G."/>
            <person name="Guan M."/>
            <person name="Liu Z."/>
            <person name="Sun F."/>
            <person name="Lim Y.P."/>
            <person name="Lyons E."/>
            <person name="Town C.D."/>
            <person name="Bancroft I."/>
            <person name="Wang X."/>
            <person name="Meng J."/>
            <person name="Ma J."/>
            <person name="Pires J.C."/>
            <person name="King G.J."/>
            <person name="Brunel D."/>
            <person name="Delourme R."/>
            <person name="Renard M."/>
            <person name="Aury J.M."/>
            <person name="Adams K.L."/>
            <person name="Batley J."/>
            <person name="Snowdon R.J."/>
            <person name="Tost J."/>
            <person name="Edwards D."/>
            <person name="Zhou Y."/>
            <person name="Hua W."/>
            <person name="Sharpe A.G."/>
            <person name="Paterson A.H."/>
            <person name="Guan C."/>
            <person name="Wincker P."/>
        </authorList>
    </citation>
    <scope>NUCLEOTIDE SEQUENCE [LARGE SCALE GENOMIC DNA]</scope>
    <source>
        <strain evidence="2">cv. Darmor-bzh</strain>
    </source>
</reference>
<dbReference type="EMBL" id="LK032134">
    <property type="protein sequence ID" value="CDY22646.1"/>
    <property type="molecule type" value="Genomic_DNA"/>
</dbReference>
<accession>A0A078GBB0</accession>
<gene>
    <name evidence="1" type="primary">BnaC08g42800D</name>
    <name evidence="1" type="ORF">GSBRNA2T00019316001</name>
</gene>
<sequence length="14" mass="1625">MGQAQRTKPKHNTK</sequence>
<organism evidence="1 2">
    <name type="scientific">Brassica napus</name>
    <name type="common">Rape</name>
    <dbReference type="NCBI Taxonomy" id="3708"/>
    <lineage>
        <taxon>Eukaryota</taxon>
        <taxon>Viridiplantae</taxon>
        <taxon>Streptophyta</taxon>
        <taxon>Embryophyta</taxon>
        <taxon>Tracheophyta</taxon>
        <taxon>Spermatophyta</taxon>
        <taxon>Magnoliopsida</taxon>
        <taxon>eudicotyledons</taxon>
        <taxon>Gunneridae</taxon>
        <taxon>Pentapetalae</taxon>
        <taxon>rosids</taxon>
        <taxon>malvids</taxon>
        <taxon>Brassicales</taxon>
        <taxon>Brassicaceae</taxon>
        <taxon>Brassiceae</taxon>
        <taxon>Brassica</taxon>
    </lineage>
</organism>
<proteinExistence type="predicted"/>
<dbReference type="Proteomes" id="UP000028999">
    <property type="component" value="Unassembled WGS sequence"/>
</dbReference>
<protein>
    <submittedName>
        <fullName evidence="1">BnaC08g42800D protein</fullName>
    </submittedName>
</protein>
<name>A0A078GBB0_BRANA</name>
<dbReference type="PaxDb" id="3708-A0A078GBB0"/>
<keyword evidence="2" id="KW-1185">Reference proteome</keyword>
<evidence type="ECO:0000313" key="2">
    <source>
        <dbReference type="Proteomes" id="UP000028999"/>
    </source>
</evidence>
<evidence type="ECO:0000313" key="1">
    <source>
        <dbReference type="EMBL" id="CDY22646.1"/>
    </source>
</evidence>